<sequence>MASKKILMLVGDFTEEYEIFVFQQGMEAVGHTVHVVCPDKKAGDILRTSLHDFEGDQTYTEKLGHNFVINKSFGKVDPADYDAVYCAGGRGPEYIRTDKRVQALVRHFHEAQKPIFTICHGVQILIAVDGVVRGKKVAALGACEPEVTLAGGTYIDLSPTEAYVDGTMVSAKGWTALAAFMRECLKVLGTRIVHEDVVSAAAPAARKRSAKSSEPVSAKAAKPAKAPKKDAAAPKRSAPARRSRKSEAVATP</sequence>
<dbReference type="PANTHER" id="PTHR42733:SF2">
    <property type="entry name" value="DJ-1_THIJ_PFPI FAMILY PROTEIN"/>
    <property type="match status" value="1"/>
</dbReference>
<dbReference type="InterPro" id="IPR002818">
    <property type="entry name" value="DJ-1/PfpI"/>
</dbReference>
<comment type="caution">
    <text evidence="4">The sequence shown here is derived from an EMBL/GenBank/DDBJ whole genome shotgun (WGS) entry which is preliminary data.</text>
</comment>
<evidence type="ECO:0000259" key="3">
    <source>
        <dbReference type="Pfam" id="PF01965"/>
    </source>
</evidence>
<dbReference type="GO" id="GO:0016798">
    <property type="term" value="F:hydrolase activity, acting on glycosyl bonds"/>
    <property type="evidence" value="ECO:0007669"/>
    <property type="project" value="UniProtKB-KW"/>
</dbReference>
<dbReference type="AlphaFoldDB" id="A0A840AKE9"/>
<dbReference type="NCBIfam" id="TIGR01382">
    <property type="entry name" value="PfpI"/>
    <property type="match status" value="1"/>
</dbReference>
<dbReference type="EMBL" id="JACIDS010000001">
    <property type="protein sequence ID" value="MBB3929644.1"/>
    <property type="molecule type" value="Genomic_DNA"/>
</dbReference>
<accession>A0A840AKE9</accession>
<dbReference type="SUPFAM" id="SSF52317">
    <property type="entry name" value="Class I glutamine amidotransferase-like"/>
    <property type="match status" value="1"/>
</dbReference>
<dbReference type="Pfam" id="PF01965">
    <property type="entry name" value="DJ-1_PfpI"/>
    <property type="match status" value="1"/>
</dbReference>
<comment type="similarity">
    <text evidence="1">Belongs to the peptidase C56 family.</text>
</comment>
<name>A0A840AKE9_9HYPH</name>
<proteinExistence type="inferred from homology"/>
<dbReference type="Gene3D" id="3.40.50.880">
    <property type="match status" value="1"/>
</dbReference>
<feature type="region of interest" description="Disordered" evidence="2">
    <location>
        <begin position="203"/>
        <end position="252"/>
    </location>
</feature>
<dbReference type="EC" id="3.2.-.-" evidence="4"/>
<dbReference type="CDD" id="cd03169">
    <property type="entry name" value="GATase1_PfpI_1"/>
    <property type="match status" value="1"/>
</dbReference>
<keyword evidence="4" id="KW-0645">Protease</keyword>
<feature type="compositionally biased region" description="Low complexity" evidence="2">
    <location>
        <begin position="212"/>
        <end position="224"/>
    </location>
</feature>
<evidence type="ECO:0000313" key="4">
    <source>
        <dbReference type="EMBL" id="MBB3929644.1"/>
    </source>
</evidence>
<dbReference type="GO" id="GO:0008233">
    <property type="term" value="F:peptidase activity"/>
    <property type="evidence" value="ECO:0007669"/>
    <property type="project" value="UniProtKB-KW"/>
</dbReference>
<evidence type="ECO:0000256" key="2">
    <source>
        <dbReference type="SAM" id="MobiDB-lite"/>
    </source>
</evidence>
<dbReference type="InterPro" id="IPR006286">
    <property type="entry name" value="C56_PfpI-like"/>
</dbReference>
<feature type="domain" description="DJ-1/PfpI" evidence="3">
    <location>
        <begin position="4"/>
        <end position="186"/>
    </location>
</feature>
<reference evidence="4 5" key="1">
    <citation type="submission" date="2020-08" db="EMBL/GenBank/DDBJ databases">
        <title>Genomic Encyclopedia of Type Strains, Phase IV (KMG-IV): sequencing the most valuable type-strain genomes for metagenomic binning, comparative biology and taxonomic classification.</title>
        <authorList>
            <person name="Goeker M."/>
        </authorList>
    </citation>
    <scope>NUCLEOTIDE SEQUENCE [LARGE SCALE GENOMIC DNA]</scope>
    <source>
        <strain evidence="4 5">DSM 25966</strain>
    </source>
</reference>
<protein>
    <submittedName>
        <fullName evidence="4">Protease I</fullName>
        <ecNumber evidence="4">3.2.-.-</ecNumber>
    </submittedName>
</protein>
<dbReference type="PANTHER" id="PTHR42733">
    <property type="entry name" value="DJ-1 PROTEIN"/>
    <property type="match status" value="1"/>
</dbReference>
<dbReference type="GO" id="GO:0006508">
    <property type="term" value="P:proteolysis"/>
    <property type="evidence" value="ECO:0007669"/>
    <property type="project" value="UniProtKB-KW"/>
</dbReference>
<evidence type="ECO:0000313" key="5">
    <source>
        <dbReference type="Proteomes" id="UP000553963"/>
    </source>
</evidence>
<organism evidence="4 5">
    <name type="scientific">Kaistia hirudinis</name>
    <dbReference type="NCBI Taxonomy" id="1293440"/>
    <lineage>
        <taxon>Bacteria</taxon>
        <taxon>Pseudomonadati</taxon>
        <taxon>Pseudomonadota</taxon>
        <taxon>Alphaproteobacteria</taxon>
        <taxon>Hyphomicrobiales</taxon>
        <taxon>Kaistiaceae</taxon>
        <taxon>Kaistia</taxon>
    </lineage>
</organism>
<keyword evidence="5" id="KW-1185">Reference proteome</keyword>
<dbReference type="Proteomes" id="UP000553963">
    <property type="component" value="Unassembled WGS sequence"/>
</dbReference>
<keyword evidence="4" id="KW-0326">Glycosidase</keyword>
<keyword evidence="4" id="KW-0378">Hydrolase</keyword>
<evidence type="ECO:0000256" key="1">
    <source>
        <dbReference type="ARBA" id="ARBA00008542"/>
    </source>
</evidence>
<gene>
    <name evidence="4" type="ORF">GGR25_000663</name>
</gene>
<dbReference type="InterPro" id="IPR029062">
    <property type="entry name" value="Class_I_gatase-like"/>
</dbReference>